<dbReference type="Proteomes" id="UP000246569">
    <property type="component" value="Unassembled WGS sequence"/>
</dbReference>
<protein>
    <submittedName>
        <fullName evidence="3">UPF0716 protein FxsA</fullName>
    </submittedName>
</protein>
<comment type="caution">
    <text evidence="3">The sequence shown here is derived from an EMBL/GenBank/DDBJ whole genome shotgun (WGS) entry which is preliminary data.</text>
</comment>
<dbReference type="EMBL" id="QGTJ01000004">
    <property type="protein sequence ID" value="PWV62503.1"/>
    <property type="molecule type" value="Genomic_DNA"/>
</dbReference>
<evidence type="ECO:0000256" key="2">
    <source>
        <dbReference type="SAM" id="Phobius"/>
    </source>
</evidence>
<keyword evidence="4" id="KW-1185">Reference proteome</keyword>
<gene>
    <name evidence="3" type="ORF">C7443_104299</name>
</gene>
<dbReference type="PANTHER" id="PTHR35335">
    <property type="entry name" value="UPF0716 PROTEIN FXSA"/>
    <property type="match status" value="1"/>
</dbReference>
<feature type="transmembrane region" description="Helical" evidence="2">
    <location>
        <begin position="6"/>
        <end position="23"/>
    </location>
</feature>
<evidence type="ECO:0000313" key="3">
    <source>
        <dbReference type="EMBL" id="PWV62503.1"/>
    </source>
</evidence>
<organism evidence="3 4">
    <name type="scientific">Plasticicumulans acidivorans</name>
    <dbReference type="NCBI Taxonomy" id="886464"/>
    <lineage>
        <taxon>Bacteria</taxon>
        <taxon>Pseudomonadati</taxon>
        <taxon>Pseudomonadota</taxon>
        <taxon>Gammaproteobacteria</taxon>
        <taxon>Candidatus Competibacteraceae</taxon>
        <taxon>Plasticicumulans</taxon>
    </lineage>
</organism>
<dbReference type="NCBIfam" id="NF008528">
    <property type="entry name" value="PRK11463.1-2"/>
    <property type="match status" value="1"/>
</dbReference>
<feature type="region of interest" description="Disordered" evidence="1">
    <location>
        <begin position="128"/>
        <end position="148"/>
    </location>
</feature>
<dbReference type="PANTHER" id="PTHR35335:SF1">
    <property type="entry name" value="UPF0716 PROTEIN FXSA"/>
    <property type="match status" value="1"/>
</dbReference>
<keyword evidence="2" id="KW-0472">Membrane</keyword>
<dbReference type="Pfam" id="PF04186">
    <property type="entry name" value="FxsA"/>
    <property type="match status" value="1"/>
</dbReference>
<feature type="transmembrane region" description="Helical" evidence="2">
    <location>
        <begin position="78"/>
        <end position="103"/>
    </location>
</feature>
<name>A0A317MWN8_9GAMM</name>
<proteinExistence type="predicted"/>
<dbReference type="OrthoDB" id="9792788at2"/>
<feature type="compositionally biased region" description="Basic and acidic residues" evidence="1">
    <location>
        <begin position="138"/>
        <end position="148"/>
    </location>
</feature>
<dbReference type="InterPro" id="IPR007313">
    <property type="entry name" value="FxsA"/>
</dbReference>
<keyword evidence="2" id="KW-0812">Transmembrane</keyword>
<reference evidence="3 4" key="1">
    <citation type="submission" date="2018-05" db="EMBL/GenBank/DDBJ databases">
        <title>Genomic Encyclopedia of Type Strains, Phase IV (KMG-IV): sequencing the most valuable type-strain genomes for metagenomic binning, comparative biology and taxonomic classification.</title>
        <authorList>
            <person name="Goeker M."/>
        </authorList>
    </citation>
    <scope>NUCLEOTIDE SEQUENCE [LARGE SCALE GENOMIC DNA]</scope>
    <source>
        <strain evidence="3 4">DSM 23606</strain>
    </source>
</reference>
<dbReference type="RefSeq" id="WP_110018319.1">
    <property type="nucleotide sequence ID" value="NZ_QGTJ01000004.1"/>
</dbReference>
<dbReference type="GO" id="GO:0016020">
    <property type="term" value="C:membrane"/>
    <property type="evidence" value="ECO:0007669"/>
    <property type="project" value="InterPro"/>
</dbReference>
<accession>A0A317MWN8</accession>
<keyword evidence="2" id="KW-1133">Transmembrane helix</keyword>
<evidence type="ECO:0000256" key="1">
    <source>
        <dbReference type="SAM" id="MobiDB-lite"/>
    </source>
</evidence>
<feature type="transmembrane region" description="Helical" evidence="2">
    <location>
        <begin position="30"/>
        <end position="49"/>
    </location>
</feature>
<evidence type="ECO:0000313" key="4">
    <source>
        <dbReference type="Proteomes" id="UP000246569"/>
    </source>
</evidence>
<dbReference type="AlphaFoldDB" id="A0A317MWN8"/>
<sequence>MRSPALLLIPFIVLPILEITLLIRVGSVIGVLPTIALVIGTAAAGAWLLRREGLGVLARVRAALDAGQMPARELLDGAAILIGGVLLLTPGFITDALGLFCLLPATRRLLIDLLARQVTVVAAGGFRGQAGGQARGSRTIDGEFRRED</sequence>